<dbReference type="InterPro" id="IPR036259">
    <property type="entry name" value="MFS_trans_sf"/>
</dbReference>
<name>A0A813D8D8_POLGL</name>
<dbReference type="Pfam" id="PF07690">
    <property type="entry name" value="MFS_1"/>
    <property type="match status" value="1"/>
</dbReference>
<dbReference type="InterPro" id="IPR011701">
    <property type="entry name" value="MFS"/>
</dbReference>
<dbReference type="Gene3D" id="1.20.1250.20">
    <property type="entry name" value="MFS general substrate transporter like domains"/>
    <property type="match status" value="1"/>
</dbReference>
<comment type="caution">
    <text evidence="2">The sequence shown here is derived from an EMBL/GenBank/DDBJ whole genome shotgun (WGS) entry which is preliminary data.</text>
</comment>
<dbReference type="Proteomes" id="UP000654075">
    <property type="component" value="Unassembled WGS sequence"/>
</dbReference>
<feature type="transmembrane region" description="Helical" evidence="1">
    <location>
        <begin position="35"/>
        <end position="56"/>
    </location>
</feature>
<evidence type="ECO:0000313" key="3">
    <source>
        <dbReference type="Proteomes" id="UP000654075"/>
    </source>
</evidence>
<keyword evidence="1" id="KW-0472">Membrane</keyword>
<feature type="non-terminal residue" evidence="2">
    <location>
        <position position="219"/>
    </location>
</feature>
<keyword evidence="1" id="KW-1133">Transmembrane helix</keyword>
<accession>A0A813D8D8</accession>
<keyword evidence="1" id="KW-0812">Transmembrane</keyword>
<dbReference type="GO" id="GO:0022857">
    <property type="term" value="F:transmembrane transporter activity"/>
    <property type="evidence" value="ECO:0007669"/>
    <property type="project" value="InterPro"/>
</dbReference>
<keyword evidence="3" id="KW-1185">Reference proteome</keyword>
<proteinExistence type="predicted"/>
<sequence length="219" mass="23973">FVVLTCRVLRMVITTFSNTVMVTAALSDVCSGKDLAMASSLMAASTGLGLVLTPFVEARILQRSSPRFAYLALSVLGAVQVVYNVFVMPETLEIAKRIPMQAALTLQNFNPFGFMRIFTHGSKGLCQMTTVATLQMAIEGKNMSDLSQVWMKNHLGWTIEGARNFVISYGMLCVASGMSLTPYLLRTLSPRAFTTLTNLFNFLGFAIRGRQGALFFILG</sequence>
<feature type="transmembrane region" description="Helical" evidence="1">
    <location>
        <begin position="68"/>
        <end position="86"/>
    </location>
</feature>
<dbReference type="SUPFAM" id="SSF103473">
    <property type="entry name" value="MFS general substrate transporter"/>
    <property type="match status" value="1"/>
</dbReference>
<evidence type="ECO:0000313" key="2">
    <source>
        <dbReference type="EMBL" id="CAE8582741.1"/>
    </source>
</evidence>
<reference evidence="2" key="1">
    <citation type="submission" date="2021-02" db="EMBL/GenBank/DDBJ databases">
        <authorList>
            <person name="Dougan E. K."/>
            <person name="Rhodes N."/>
            <person name="Thang M."/>
            <person name="Chan C."/>
        </authorList>
    </citation>
    <scope>NUCLEOTIDE SEQUENCE</scope>
</reference>
<dbReference type="AlphaFoldDB" id="A0A813D8D8"/>
<dbReference type="EMBL" id="CAJNNV010000473">
    <property type="protein sequence ID" value="CAE8582741.1"/>
    <property type="molecule type" value="Genomic_DNA"/>
</dbReference>
<evidence type="ECO:0000256" key="1">
    <source>
        <dbReference type="SAM" id="Phobius"/>
    </source>
</evidence>
<dbReference type="OrthoDB" id="411849at2759"/>
<feature type="non-terminal residue" evidence="2">
    <location>
        <position position="1"/>
    </location>
</feature>
<gene>
    <name evidence="2" type="ORF">PGLA1383_LOCUS1733</name>
</gene>
<protein>
    <submittedName>
        <fullName evidence="2">Uncharacterized protein</fullName>
    </submittedName>
</protein>
<organism evidence="2 3">
    <name type="scientific">Polarella glacialis</name>
    <name type="common">Dinoflagellate</name>
    <dbReference type="NCBI Taxonomy" id="89957"/>
    <lineage>
        <taxon>Eukaryota</taxon>
        <taxon>Sar</taxon>
        <taxon>Alveolata</taxon>
        <taxon>Dinophyceae</taxon>
        <taxon>Suessiales</taxon>
        <taxon>Suessiaceae</taxon>
        <taxon>Polarella</taxon>
    </lineage>
</organism>